<comment type="caution">
    <text evidence="6">The sequence shown here is derived from an EMBL/GenBank/DDBJ whole genome shotgun (WGS) entry which is preliminary data.</text>
</comment>
<evidence type="ECO:0000256" key="4">
    <source>
        <dbReference type="ARBA" id="ARBA00022833"/>
    </source>
</evidence>
<dbReference type="PANTHER" id="PTHR11271">
    <property type="entry name" value="GUANINE DEAMINASE"/>
    <property type="match status" value="1"/>
</dbReference>
<comment type="cofactor">
    <cofactor evidence="1">
        <name>Zn(2+)</name>
        <dbReference type="ChEBI" id="CHEBI:29105"/>
    </cofactor>
</comment>
<sequence length="426" mass="47570">MFIIYGNFIHTPVRGELEVLSNHLMVVDQGIIVLLSSEFTNDANPTTLVSHVMSKFPGTTLTSLLFVSRHQFIVPGMIDTHVHAPQFVFHGSATGVPLMEWLHQNTFPAESKMKDVDYAKTVWKREASQALADEIERRRQRGYVGKINMDRNSIPEYIEDTQESIDETEKFLQYVLEKKNPLIRPVITPRFIPTCSPHLLAGLGELAEKYGVHVQSHIAESDDQMAFVEELHPRETDTEIFEKSGLLTPLTVMAHGTHLRPSDVQKLVSHRTAVASCPLSNFFFSGKILPLQRYHSEGLTIGLGSDLAGGYAASMLHSVRNSVIASRNIPSPQPGDAFDFRTGFWHATVGGAKALSLDKLGCFRVGMEFDALMIDVSIVEDGPPTHGVDTFEGDTTEVMFEKWVNCGDERNIKRVWVAGELILKRE</sequence>
<evidence type="ECO:0000259" key="5">
    <source>
        <dbReference type="Pfam" id="PF01979"/>
    </source>
</evidence>
<dbReference type="GO" id="GO:0008270">
    <property type="term" value="F:zinc ion binding"/>
    <property type="evidence" value="ECO:0007669"/>
    <property type="project" value="TreeGrafter"/>
</dbReference>
<name>A0A2P6NDE5_9EUKA</name>
<accession>A0A2P6NDE5</accession>
<dbReference type="PANTHER" id="PTHR11271:SF6">
    <property type="entry name" value="GUANINE DEAMINASE"/>
    <property type="match status" value="1"/>
</dbReference>
<dbReference type="InterPro" id="IPR006680">
    <property type="entry name" value="Amidohydro-rel"/>
</dbReference>
<keyword evidence="4" id="KW-0862">Zinc</keyword>
<dbReference type="Proteomes" id="UP000241769">
    <property type="component" value="Unassembled WGS sequence"/>
</dbReference>
<dbReference type="InParanoid" id="A0A2P6NDE5"/>
<dbReference type="InterPro" id="IPR011059">
    <property type="entry name" value="Metal-dep_hydrolase_composite"/>
</dbReference>
<dbReference type="AlphaFoldDB" id="A0A2P6NDE5"/>
<reference evidence="6 7" key="1">
    <citation type="journal article" date="2018" name="Genome Biol. Evol.">
        <title>Multiple Roots of Fruiting Body Formation in Amoebozoa.</title>
        <authorList>
            <person name="Hillmann F."/>
            <person name="Forbes G."/>
            <person name="Novohradska S."/>
            <person name="Ferling I."/>
            <person name="Riege K."/>
            <person name="Groth M."/>
            <person name="Westermann M."/>
            <person name="Marz M."/>
            <person name="Spaller T."/>
            <person name="Winckler T."/>
            <person name="Schaap P."/>
            <person name="Glockner G."/>
        </authorList>
    </citation>
    <scope>NUCLEOTIDE SEQUENCE [LARGE SCALE GENOMIC DNA]</scope>
    <source>
        <strain evidence="6 7">Jena</strain>
    </source>
</reference>
<organism evidence="6 7">
    <name type="scientific">Planoprotostelium fungivorum</name>
    <dbReference type="NCBI Taxonomy" id="1890364"/>
    <lineage>
        <taxon>Eukaryota</taxon>
        <taxon>Amoebozoa</taxon>
        <taxon>Evosea</taxon>
        <taxon>Variosea</taxon>
        <taxon>Cavosteliida</taxon>
        <taxon>Cavosteliaceae</taxon>
        <taxon>Planoprotostelium</taxon>
    </lineage>
</organism>
<dbReference type="Gene3D" id="2.30.40.10">
    <property type="entry name" value="Urease, subunit C, domain 1"/>
    <property type="match status" value="1"/>
</dbReference>
<dbReference type="Gene3D" id="3.20.20.140">
    <property type="entry name" value="Metal-dependent hydrolases"/>
    <property type="match status" value="1"/>
</dbReference>
<evidence type="ECO:0000313" key="7">
    <source>
        <dbReference type="Proteomes" id="UP000241769"/>
    </source>
</evidence>
<dbReference type="STRING" id="1890364.A0A2P6NDE5"/>
<dbReference type="Pfam" id="PF01979">
    <property type="entry name" value="Amidohydro_1"/>
    <property type="match status" value="1"/>
</dbReference>
<protein>
    <recommendedName>
        <fullName evidence="5">Amidohydrolase-related domain-containing protein</fullName>
    </recommendedName>
</protein>
<proteinExistence type="predicted"/>
<evidence type="ECO:0000256" key="3">
    <source>
        <dbReference type="ARBA" id="ARBA00022801"/>
    </source>
</evidence>
<gene>
    <name evidence="6" type="ORF">PROFUN_10480</name>
</gene>
<keyword evidence="2" id="KW-0479">Metal-binding</keyword>
<dbReference type="GO" id="GO:0006147">
    <property type="term" value="P:guanine catabolic process"/>
    <property type="evidence" value="ECO:0007669"/>
    <property type="project" value="UniProtKB-UniPathway"/>
</dbReference>
<dbReference type="InterPro" id="IPR051607">
    <property type="entry name" value="Metallo-dep_hydrolases"/>
</dbReference>
<evidence type="ECO:0000256" key="1">
    <source>
        <dbReference type="ARBA" id="ARBA00001947"/>
    </source>
</evidence>
<dbReference type="GO" id="GO:0005829">
    <property type="term" value="C:cytosol"/>
    <property type="evidence" value="ECO:0007669"/>
    <property type="project" value="TreeGrafter"/>
</dbReference>
<keyword evidence="7" id="KW-1185">Reference proteome</keyword>
<evidence type="ECO:0000256" key="2">
    <source>
        <dbReference type="ARBA" id="ARBA00022723"/>
    </source>
</evidence>
<dbReference type="UniPathway" id="UPA00603">
    <property type="reaction ID" value="UER00660"/>
</dbReference>
<dbReference type="SUPFAM" id="SSF51556">
    <property type="entry name" value="Metallo-dependent hydrolases"/>
    <property type="match status" value="1"/>
</dbReference>
<feature type="domain" description="Amidohydrolase-related" evidence="5">
    <location>
        <begin position="72"/>
        <end position="421"/>
    </location>
</feature>
<dbReference type="GO" id="GO:0008892">
    <property type="term" value="F:guanine deaminase activity"/>
    <property type="evidence" value="ECO:0007669"/>
    <property type="project" value="TreeGrafter"/>
</dbReference>
<dbReference type="InterPro" id="IPR032466">
    <property type="entry name" value="Metal_Hydrolase"/>
</dbReference>
<dbReference type="EMBL" id="MDYQ01000112">
    <property type="protein sequence ID" value="PRP81986.1"/>
    <property type="molecule type" value="Genomic_DNA"/>
</dbReference>
<evidence type="ECO:0000313" key="6">
    <source>
        <dbReference type="EMBL" id="PRP81986.1"/>
    </source>
</evidence>
<keyword evidence="3" id="KW-0378">Hydrolase</keyword>
<dbReference type="OrthoDB" id="194468at2759"/>